<keyword evidence="1" id="KW-0614">Plasmid</keyword>
<name>A0A2R3J5U8_9PSED</name>
<dbReference type="EMBL" id="CP027170">
    <property type="protein sequence ID" value="AVK09505.1"/>
    <property type="molecule type" value="Genomic_DNA"/>
</dbReference>
<keyword evidence="2" id="KW-1185">Reference proteome</keyword>
<protein>
    <submittedName>
        <fullName evidence="1">Uncharacterized protein</fullName>
    </submittedName>
</protein>
<evidence type="ECO:0000313" key="2">
    <source>
        <dbReference type="Proteomes" id="UP000238390"/>
    </source>
</evidence>
<gene>
    <name evidence="1" type="ORF">CSB93_6673</name>
</gene>
<dbReference type="AlphaFoldDB" id="A0A2R3J5U8"/>
<dbReference type="Proteomes" id="UP000238390">
    <property type="component" value="Plasmid unnamed2"/>
</dbReference>
<evidence type="ECO:0000313" key="1">
    <source>
        <dbReference type="EMBL" id="AVK09505.1"/>
    </source>
</evidence>
<geneLocation type="plasmid" evidence="1 2">
    <name>unnamed2</name>
</geneLocation>
<proteinExistence type="predicted"/>
<organism evidence="1 2">
    <name type="scientific">Pseudomonas paraeruginosa</name>
    <dbReference type="NCBI Taxonomy" id="2994495"/>
    <lineage>
        <taxon>Bacteria</taxon>
        <taxon>Pseudomonadati</taxon>
        <taxon>Pseudomonadota</taxon>
        <taxon>Gammaproteobacteria</taxon>
        <taxon>Pseudomonadales</taxon>
        <taxon>Pseudomonadaceae</taxon>
        <taxon>Pseudomonas</taxon>
    </lineage>
</organism>
<reference evidence="1 2" key="1">
    <citation type="submission" date="2018-02" db="EMBL/GenBank/DDBJ databases">
        <title>FDA/CDC Antimicrobial Resistant Isolate Bank Genome Sequencing.</title>
        <authorList>
            <person name="Benahmed F.H."/>
            <person name="Lutgring J.D."/>
            <person name="Yoo B."/>
            <person name="Machado M."/>
            <person name="Brown A."/>
            <person name="McAllister G."/>
            <person name="Perry A."/>
            <person name="Halpin A.L."/>
            <person name="Vavikolanu K."/>
            <person name="Ott S."/>
            <person name="Zhao X."/>
            <person name="Tallon L.J."/>
            <person name="Sadzewicz L."/>
            <person name="Aluvathingal J."/>
            <person name="Nadendla S."/>
            <person name="Voskania-kordi A."/>
            <person name="Simonyan V."/>
            <person name="Patel J."/>
            <person name="Shawar R.M."/>
        </authorList>
    </citation>
    <scope>NUCLEOTIDE SEQUENCE [LARGE SCALE GENOMIC DNA]</scope>
    <source>
        <strain evidence="1 2">AR_0356</strain>
        <plasmid evidence="1 2">unnamed2</plasmid>
    </source>
</reference>
<sequence>MMDNYDVLGKDVELVVGYQNPDFQDSVLVHHLLMQLSESG</sequence>
<accession>A0A2R3J5U8</accession>